<keyword evidence="2" id="KW-1185">Reference proteome</keyword>
<dbReference type="EMBL" id="JARBJD010000117">
    <property type="protein sequence ID" value="KAK2951527.1"/>
    <property type="molecule type" value="Genomic_DNA"/>
</dbReference>
<name>A0ABQ9XJF5_9EUKA</name>
<proteinExistence type="predicted"/>
<dbReference type="Proteomes" id="UP001281761">
    <property type="component" value="Unassembled WGS sequence"/>
</dbReference>
<reference evidence="1 2" key="1">
    <citation type="journal article" date="2022" name="bioRxiv">
        <title>Genomics of Preaxostyla Flagellates Illuminates Evolutionary Transitions and the Path Towards Mitochondrial Loss.</title>
        <authorList>
            <person name="Novak L.V.F."/>
            <person name="Treitli S.C."/>
            <person name="Pyrih J."/>
            <person name="Halakuc P."/>
            <person name="Pipaliya S.V."/>
            <person name="Vacek V."/>
            <person name="Brzon O."/>
            <person name="Soukal P."/>
            <person name="Eme L."/>
            <person name="Dacks J.B."/>
            <person name="Karnkowska A."/>
            <person name="Elias M."/>
            <person name="Hampl V."/>
        </authorList>
    </citation>
    <scope>NUCLEOTIDE SEQUENCE [LARGE SCALE GENOMIC DNA]</scope>
    <source>
        <strain evidence="1">NAU3</strain>
        <tissue evidence="1">Gut</tissue>
    </source>
</reference>
<gene>
    <name evidence="1" type="ORF">BLNAU_13549</name>
</gene>
<evidence type="ECO:0000313" key="2">
    <source>
        <dbReference type="Proteomes" id="UP001281761"/>
    </source>
</evidence>
<sequence length="169" mass="18273">MEGSHGDGVIEVSTAQSRTEIYNCVFESSGVANGTGTITHSTLHITLSSSSASSSLDHSTSELCLATQRLCFRTAEGSQHCVGVLALNGDLGQVLLNLGFCRSNKKKTYFDRNSKSGKADNHHLRRSKLRLRRTGLDCDTPSVFAGMQHILQSTQDGNFTLSCARLTYS</sequence>
<comment type="caution">
    <text evidence="1">The sequence shown here is derived from an EMBL/GenBank/DDBJ whole genome shotgun (WGS) entry which is preliminary data.</text>
</comment>
<protein>
    <submittedName>
        <fullName evidence="1">Uncharacterized protein</fullName>
    </submittedName>
</protein>
<accession>A0ABQ9XJF5</accession>
<organism evidence="1 2">
    <name type="scientific">Blattamonas nauphoetae</name>
    <dbReference type="NCBI Taxonomy" id="2049346"/>
    <lineage>
        <taxon>Eukaryota</taxon>
        <taxon>Metamonada</taxon>
        <taxon>Preaxostyla</taxon>
        <taxon>Oxymonadida</taxon>
        <taxon>Blattamonas</taxon>
    </lineage>
</organism>
<evidence type="ECO:0000313" key="1">
    <source>
        <dbReference type="EMBL" id="KAK2951527.1"/>
    </source>
</evidence>